<feature type="transmembrane region" description="Helical" evidence="1">
    <location>
        <begin position="76"/>
        <end position="94"/>
    </location>
</feature>
<proteinExistence type="predicted"/>
<dbReference type="RefSeq" id="WP_344692131.1">
    <property type="nucleotide sequence ID" value="NZ_BAABBF010000002.1"/>
</dbReference>
<feature type="transmembrane region" description="Helical" evidence="1">
    <location>
        <begin position="168"/>
        <end position="196"/>
    </location>
</feature>
<sequence>MPSGLAALLDDVAGITRLAAASLDDVGAAAGRAGTKAVGVVIDDTAVTPRYVVGLSPARELPIIGKIALGSIRNKLLILLPVALLLSAFAPWALTPLLMVGGAYLSFEGAEKAWEAISGHHAAEDTAAEATTPAELEKQKVSGAVRTDFILSAEIMAIALAEVAGTSIVAQAVALALVALAITAGVYGAVAIIVKLDDIGLHLAKRPSAAAQALGRGMVKAMPVIMTALATIGTAAMIWVGGGIIVHGLAGLGWAGPEHVIHHAAEAVAGAVPGLHGVLAWIVTAIGSGIVGLIVGGVIAVVVHKVKHRHAH</sequence>
<keyword evidence="1" id="KW-0472">Membrane</keyword>
<accession>A0ABP7D450</accession>
<dbReference type="PIRSF" id="PIRSF016660">
    <property type="entry name" value="YedI"/>
    <property type="match status" value="1"/>
</dbReference>
<keyword evidence="3" id="KW-1185">Reference proteome</keyword>
<reference evidence="3" key="1">
    <citation type="journal article" date="2019" name="Int. J. Syst. Evol. Microbiol.">
        <title>The Global Catalogue of Microorganisms (GCM) 10K type strain sequencing project: providing services to taxonomists for standard genome sequencing and annotation.</title>
        <authorList>
            <consortium name="The Broad Institute Genomics Platform"/>
            <consortium name="The Broad Institute Genome Sequencing Center for Infectious Disease"/>
            <person name="Wu L."/>
            <person name="Ma J."/>
        </authorList>
    </citation>
    <scope>NUCLEOTIDE SEQUENCE [LARGE SCALE GENOMIC DNA]</scope>
    <source>
        <strain evidence="3">JCM 17498</strain>
    </source>
</reference>
<keyword evidence="1" id="KW-0812">Transmembrane</keyword>
<evidence type="ECO:0000313" key="2">
    <source>
        <dbReference type="EMBL" id="GAA3700630.1"/>
    </source>
</evidence>
<dbReference type="Proteomes" id="UP001500523">
    <property type="component" value="Unassembled WGS sequence"/>
</dbReference>
<keyword evidence="1" id="KW-1133">Transmembrane helix</keyword>
<dbReference type="EMBL" id="BAABBF010000002">
    <property type="protein sequence ID" value="GAA3700630.1"/>
    <property type="molecule type" value="Genomic_DNA"/>
</dbReference>
<dbReference type="PANTHER" id="PTHR30503:SF3">
    <property type="entry name" value="INNER MEMBRANE PROTEIN YEDI"/>
    <property type="match status" value="1"/>
</dbReference>
<evidence type="ECO:0000256" key="1">
    <source>
        <dbReference type="SAM" id="Phobius"/>
    </source>
</evidence>
<dbReference type="PANTHER" id="PTHR30503">
    <property type="entry name" value="INNER MEMBRANE PROTEIN YEDI"/>
    <property type="match status" value="1"/>
</dbReference>
<gene>
    <name evidence="2" type="ORF">GCM10022268_08320</name>
</gene>
<evidence type="ECO:0000313" key="3">
    <source>
        <dbReference type="Proteomes" id="UP001500523"/>
    </source>
</evidence>
<dbReference type="Pfam" id="PF05661">
    <property type="entry name" value="DUF808"/>
    <property type="match status" value="1"/>
</dbReference>
<feature type="transmembrane region" description="Helical" evidence="1">
    <location>
        <begin position="278"/>
        <end position="303"/>
    </location>
</feature>
<organism evidence="2 3">
    <name type="scientific">Sphingomonas cynarae</name>
    <dbReference type="NCBI Taxonomy" id="930197"/>
    <lineage>
        <taxon>Bacteria</taxon>
        <taxon>Pseudomonadati</taxon>
        <taxon>Pseudomonadota</taxon>
        <taxon>Alphaproteobacteria</taxon>
        <taxon>Sphingomonadales</taxon>
        <taxon>Sphingomonadaceae</taxon>
        <taxon>Sphingomonas</taxon>
    </lineage>
</organism>
<protein>
    <submittedName>
        <fullName evidence="2">DUF808 domain-containing protein</fullName>
    </submittedName>
</protein>
<name>A0ABP7D450_9SPHN</name>
<feature type="transmembrane region" description="Helical" evidence="1">
    <location>
        <begin position="224"/>
        <end position="250"/>
    </location>
</feature>
<dbReference type="InterPro" id="IPR008526">
    <property type="entry name" value="YedI"/>
</dbReference>
<comment type="caution">
    <text evidence="2">The sequence shown here is derived from an EMBL/GenBank/DDBJ whole genome shotgun (WGS) entry which is preliminary data.</text>
</comment>